<keyword evidence="8" id="KW-1185">Reference proteome</keyword>
<dbReference type="EMBL" id="BAAACG010000019">
    <property type="protein sequence ID" value="GAA0746921.1"/>
    <property type="molecule type" value="Genomic_DNA"/>
</dbReference>
<gene>
    <name evidence="7" type="ORF">GCM10008906_35180</name>
</gene>
<keyword evidence="3" id="KW-0238">DNA-binding</keyword>
<feature type="domain" description="DNA mismatch repair protein MutS core" evidence="5">
    <location>
        <begin position="51"/>
        <end position="323"/>
    </location>
</feature>
<dbReference type="InterPro" id="IPR007696">
    <property type="entry name" value="DNA_mismatch_repair_MutS_core"/>
</dbReference>
<comment type="caution">
    <text evidence="7">The sequence shown here is derived from an EMBL/GenBank/DDBJ whole genome shotgun (WGS) entry which is preliminary data.</text>
</comment>
<name>A0ABP3V4J2_9CLOT</name>
<keyword evidence="2" id="KW-0067">ATP-binding</keyword>
<dbReference type="Gene3D" id="3.40.50.300">
    <property type="entry name" value="P-loop containing nucleotide triphosphate hydrolases"/>
    <property type="match status" value="1"/>
</dbReference>
<dbReference type="InterPro" id="IPR027417">
    <property type="entry name" value="P-loop_NTPase"/>
</dbReference>
<dbReference type="SUPFAM" id="SSF52540">
    <property type="entry name" value="P-loop containing nucleoside triphosphate hydrolases"/>
    <property type="match status" value="1"/>
</dbReference>
<dbReference type="PANTHER" id="PTHR11361:SF152">
    <property type="entry name" value="DNA MISMATCH REPAIR PROTEIN"/>
    <property type="match status" value="1"/>
</dbReference>
<feature type="domain" description="DNA mismatch repair proteins mutS family" evidence="6">
    <location>
        <begin position="332"/>
        <end position="518"/>
    </location>
</feature>
<dbReference type="RefSeq" id="WP_343763828.1">
    <property type="nucleotide sequence ID" value="NZ_BAAACG010000019.1"/>
</dbReference>
<evidence type="ECO:0000256" key="4">
    <source>
        <dbReference type="SAM" id="Phobius"/>
    </source>
</evidence>
<dbReference type="Pfam" id="PF00488">
    <property type="entry name" value="MutS_V"/>
    <property type="match status" value="1"/>
</dbReference>
<dbReference type="PANTHER" id="PTHR11361">
    <property type="entry name" value="DNA MISMATCH REPAIR PROTEIN MUTS FAMILY MEMBER"/>
    <property type="match status" value="1"/>
</dbReference>
<evidence type="ECO:0000313" key="8">
    <source>
        <dbReference type="Proteomes" id="UP001501510"/>
    </source>
</evidence>
<evidence type="ECO:0000256" key="2">
    <source>
        <dbReference type="ARBA" id="ARBA00022840"/>
    </source>
</evidence>
<keyword evidence="4" id="KW-0472">Membrane</keyword>
<evidence type="ECO:0000259" key="5">
    <source>
        <dbReference type="SMART" id="SM00533"/>
    </source>
</evidence>
<keyword evidence="1" id="KW-0547">Nucleotide-binding</keyword>
<dbReference type="Proteomes" id="UP001501510">
    <property type="component" value="Unassembled WGS sequence"/>
</dbReference>
<keyword evidence="4" id="KW-1133">Transmembrane helix</keyword>
<reference evidence="8" key="1">
    <citation type="journal article" date="2019" name="Int. J. Syst. Evol. Microbiol.">
        <title>The Global Catalogue of Microorganisms (GCM) 10K type strain sequencing project: providing services to taxonomists for standard genome sequencing and annotation.</title>
        <authorList>
            <consortium name="The Broad Institute Genomics Platform"/>
            <consortium name="The Broad Institute Genome Sequencing Center for Infectious Disease"/>
            <person name="Wu L."/>
            <person name="Ma J."/>
        </authorList>
    </citation>
    <scope>NUCLEOTIDE SEQUENCE [LARGE SCALE GENOMIC DNA]</scope>
    <source>
        <strain evidence="8">JCM 1407</strain>
    </source>
</reference>
<feature type="transmembrane region" description="Helical" evidence="4">
    <location>
        <begin position="137"/>
        <end position="170"/>
    </location>
</feature>
<dbReference type="Pfam" id="PF05192">
    <property type="entry name" value="MutS_III"/>
    <property type="match status" value="1"/>
</dbReference>
<accession>A0ABP3V4J2</accession>
<evidence type="ECO:0000259" key="6">
    <source>
        <dbReference type="SMART" id="SM00534"/>
    </source>
</evidence>
<evidence type="ECO:0000256" key="1">
    <source>
        <dbReference type="ARBA" id="ARBA00022741"/>
    </source>
</evidence>
<dbReference type="Gene3D" id="1.10.1420.10">
    <property type="match status" value="1"/>
</dbReference>
<organism evidence="7 8">
    <name type="scientific">Clostridium oceanicum</name>
    <dbReference type="NCBI Taxonomy" id="1543"/>
    <lineage>
        <taxon>Bacteria</taxon>
        <taxon>Bacillati</taxon>
        <taxon>Bacillota</taxon>
        <taxon>Clostridia</taxon>
        <taxon>Eubacteriales</taxon>
        <taxon>Clostridiaceae</taxon>
        <taxon>Clostridium</taxon>
    </lineage>
</organism>
<dbReference type="SUPFAM" id="SSF48334">
    <property type="entry name" value="DNA repair protein MutS, domain III"/>
    <property type="match status" value="1"/>
</dbReference>
<dbReference type="InterPro" id="IPR000432">
    <property type="entry name" value="DNA_mismatch_repair_MutS_C"/>
</dbReference>
<evidence type="ECO:0000256" key="3">
    <source>
        <dbReference type="ARBA" id="ARBA00023125"/>
    </source>
</evidence>
<keyword evidence="4" id="KW-0812">Transmembrane</keyword>
<protein>
    <submittedName>
        <fullName evidence="7">MutS family DNA mismatch repair protein</fullName>
    </submittedName>
</protein>
<dbReference type="InterPro" id="IPR036187">
    <property type="entry name" value="DNA_mismatch_repair_MutS_sf"/>
</dbReference>
<proteinExistence type="predicted"/>
<dbReference type="SMART" id="SM00533">
    <property type="entry name" value="MUTSd"/>
    <property type="match status" value="1"/>
</dbReference>
<sequence length="524" mass="60042">MFQTSKNLTYIRSIWPKGEKTKTNLKLAKKYNDIVEKENKNSIDDQTWYDLDMDSVFPVVNKTITTPGEHVLYNMLRTPLYDEKKLKDRDTIISLFQENASIRENLQLKLLKIGKQKFGDVLSLLWDDLEENNFMRILTLILGTLPLVLIVLSIFFGLYMIAFIFPIFLINMTIHYKSTSKIQVQINSISYFSKLINGCKYINTLDLKELSHYKSKLDSILKKVKTISSNSSSISRIEGIDVLGDYFATIFLFQERAYYKIIKNIKDHRNDLRDLYNLIGEMDAFISIAAYRECLPHYSKPEFVSTKKYFQIKDAIHPLIEKAVPNSITLNKSGVILTGTNMAGKSTFLRTVGLNALMAQTFYTCTAKEYVANFFNIVSSMAPKDNVLKGKSYYLGEAEAILRIINKVDEEPTVLCVIDEIFRGTNPVERVAASAEILQYIIDRNCIPIVATHDHELTKLLKGIYKCYYFSEDVDEKEGLKFDYKIKEGVSPTTNAIKLLNYVGYPKKITEGAYTRVKKSVSAN</sequence>
<dbReference type="InterPro" id="IPR045076">
    <property type="entry name" value="MutS"/>
</dbReference>
<evidence type="ECO:0000313" key="7">
    <source>
        <dbReference type="EMBL" id="GAA0746921.1"/>
    </source>
</evidence>
<dbReference type="SMART" id="SM00534">
    <property type="entry name" value="MUTSac"/>
    <property type="match status" value="1"/>
</dbReference>